<evidence type="ECO:0000313" key="4">
    <source>
        <dbReference type="EMBL" id="KAJ3122087.1"/>
    </source>
</evidence>
<dbReference type="PANTHER" id="PTHR31005:SF8">
    <property type="entry name" value="DUF4139 DOMAIN-CONTAINING PROTEIN"/>
    <property type="match status" value="1"/>
</dbReference>
<feature type="domain" description="DUF4140" evidence="3">
    <location>
        <begin position="29"/>
        <end position="120"/>
    </location>
</feature>
<comment type="caution">
    <text evidence="4">The sequence shown here is derived from an EMBL/GenBank/DDBJ whole genome shotgun (WGS) entry which is preliminary data.</text>
</comment>
<dbReference type="Pfam" id="PF13600">
    <property type="entry name" value="DUF4140"/>
    <property type="match status" value="1"/>
</dbReference>
<dbReference type="InterPro" id="IPR037291">
    <property type="entry name" value="DUF4139"/>
</dbReference>
<dbReference type="Proteomes" id="UP001211907">
    <property type="component" value="Unassembled WGS sequence"/>
</dbReference>
<evidence type="ECO:0008006" key="6">
    <source>
        <dbReference type="Google" id="ProtNLM"/>
    </source>
</evidence>
<evidence type="ECO:0000259" key="2">
    <source>
        <dbReference type="Pfam" id="PF13598"/>
    </source>
</evidence>
<proteinExistence type="predicted"/>
<dbReference type="EMBL" id="JADGJH010000835">
    <property type="protein sequence ID" value="KAJ3122087.1"/>
    <property type="molecule type" value="Genomic_DNA"/>
</dbReference>
<evidence type="ECO:0000313" key="5">
    <source>
        <dbReference type="Proteomes" id="UP001211907"/>
    </source>
</evidence>
<dbReference type="Pfam" id="PF13598">
    <property type="entry name" value="DUF4139"/>
    <property type="match status" value="1"/>
</dbReference>
<dbReference type="PANTHER" id="PTHR31005">
    <property type="entry name" value="DUF4139 DOMAIN-CONTAINING PROTEIN"/>
    <property type="match status" value="1"/>
</dbReference>
<gene>
    <name evidence="4" type="ORF">HK100_012128</name>
</gene>
<keyword evidence="5" id="KW-1185">Reference proteome</keyword>
<evidence type="ECO:0000256" key="1">
    <source>
        <dbReference type="SAM" id="MobiDB-lite"/>
    </source>
</evidence>
<name>A0AAD5T1P6_9FUNG</name>
<reference evidence="4" key="1">
    <citation type="submission" date="2020-05" db="EMBL/GenBank/DDBJ databases">
        <title>Phylogenomic resolution of chytrid fungi.</title>
        <authorList>
            <person name="Stajich J.E."/>
            <person name="Amses K."/>
            <person name="Simmons R."/>
            <person name="Seto K."/>
            <person name="Myers J."/>
            <person name="Bonds A."/>
            <person name="Quandt C.A."/>
            <person name="Barry K."/>
            <person name="Liu P."/>
            <person name="Grigoriev I."/>
            <person name="Longcore J.E."/>
            <person name="James T.Y."/>
        </authorList>
    </citation>
    <scope>NUCLEOTIDE SEQUENCE</scope>
    <source>
        <strain evidence="4">JEL0513</strain>
    </source>
</reference>
<dbReference type="AlphaFoldDB" id="A0AAD5T1P6"/>
<feature type="compositionally biased region" description="Polar residues" evidence="1">
    <location>
        <begin position="337"/>
        <end position="348"/>
    </location>
</feature>
<dbReference type="InterPro" id="IPR011935">
    <property type="entry name" value="CHP02231"/>
</dbReference>
<accession>A0AAD5T1P6</accession>
<evidence type="ECO:0000259" key="3">
    <source>
        <dbReference type="Pfam" id="PF13600"/>
    </source>
</evidence>
<organism evidence="4 5">
    <name type="scientific">Physocladia obscura</name>
    <dbReference type="NCBI Taxonomy" id="109957"/>
    <lineage>
        <taxon>Eukaryota</taxon>
        <taxon>Fungi</taxon>
        <taxon>Fungi incertae sedis</taxon>
        <taxon>Chytridiomycota</taxon>
        <taxon>Chytridiomycota incertae sedis</taxon>
        <taxon>Chytridiomycetes</taxon>
        <taxon>Chytridiales</taxon>
        <taxon>Chytriomycetaceae</taxon>
        <taxon>Physocladia</taxon>
    </lineage>
</organism>
<feature type="compositionally biased region" description="Polar residues" evidence="1">
    <location>
        <begin position="357"/>
        <end position="373"/>
    </location>
</feature>
<feature type="domain" description="DUF4139" evidence="2">
    <location>
        <begin position="211"/>
        <end position="557"/>
    </location>
</feature>
<feature type="region of interest" description="Disordered" evidence="1">
    <location>
        <begin position="337"/>
        <end position="373"/>
    </location>
</feature>
<sequence>MSTETTAQFTGTATAIETIDATQTKVLSVTLLGNQRAQVTRALSIQLKDSSLVVEITNLPLLINQSSLRVTGSGARKFIVADVVYKKVPAVNPADRENKLAIQELETRMRVLQNQLNILDNFSNEFVKRPTASFSEVSELLDSLSLKRAQIEADGFKAQADLNDLIARISKMYHPKESVTVSVLLTFDNNHNGTTGSHNASNAELILEYTVVGASSWSIIYDIRAESKSDGMPDSKLIVNYRASISQNSGEDWRDCEIKLSTANGSGFGVSRIPDHVGKVIRLLSRSGVGVFGSKQAQSQAVQSNLFGNTANANTFGVPTPAGFGFGAPALGGFGQSTSNVQSTSGASFGSAPHPASTDQTNQTDQNELNSTGWNFVDDSVEADEEADGEEGKLVSFEEPTMSSSHGVASTFVIQGKSSIPSDGATHKLSITSFICPVSISWVVTAGRRCEAFMQAIITNNSDMHLYPGNASVFFDNTFISTTSVKNTPPKSKFSISLGIDPKIRILYTQNVYHHPRSAFAFAAPTDKTTITCTTRVQHPYQFPIPVIVRDVIPRSLSSESSEVKTVLCKPAGLVDGNNADEASNHAGIAKWAAGGNSKNGKLMWVNETLGGGEDMVAVLEFDVITPVDTKWEIKLDS</sequence>
<protein>
    <recommendedName>
        <fullName evidence="6">Mucoidy inhibitor A</fullName>
    </recommendedName>
</protein>
<dbReference type="InterPro" id="IPR025554">
    <property type="entry name" value="DUF4140"/>
</dbReference>